<reference evidence="1 2" key="1">
    <citation type="journal article" date="2021" name="Hortic Res">
        <title>High-quality reference genome and annotation aids understanding of berry development for evergreen blueberry (Vaccinium darrowii).</title>
        <authorList>
            <person name="Yu J."/>
            <person name="Hulse-Kemp A.M."/>
            <person name="Babiker E."/>
            <person name="Staton M."/>
        </authorList>
    </citation>
    <scope>NUCLEOTIDE SEQUENCE [LARGE SCALE GENOMIC DNA]</scope>
    <source>
        <strain evidence="2">cv. NJ 8807/NJ 8810</strain>
        <tissue evidence="1">Young leaf</tissue>
    </source>
</reference>
<keyword evidence="2" id="KW-1185">Reference proteome</keyword>
<dbReference type="EMBL" id="CM037156">
    <property type="protein sequence ID" value="KAH7837815.1"/>
    <property type="molecule type" value="Genomic_DNA"/>
</dbReference>
<proteinExistence type="predicted"/>
<organism evidence="1 2">
    <name type="scientific">Vaccinium darrowii</name>
    <dbReference type="NCBI Taxonomy" id="229202"/>
    <lineage>
        <taxon>Eukaryota</taxon>
        <taxon>Viridiplantae</taxon>
        <taxon>Streptophyta</taxon>
        <taxon>Embryophyta</taxon>
        <taxon>Tracheophyta</taxon>
        <taxon>Spermatophyta</taxon>
        <taxon>Magnoliopsida</taxon>
        <taxon>eudicotyledons</taxon>
        <taxon>Gunneridae</taxon>
        <taxon>Pentapetalae</taxon>
        <taxon>asterids</taxon>
        <taxon>Ericales</taxon>
        <taxon>Ericaceae</taxon>
        <taxon>Vaccinioideae</taxon>
        <taxon>Vaccinieae</taxon>
        <taxon>Vaccinium</taxon>
    </lineage>
</organism>
<evidence type="ECO:0000313" key="2">
    <source>
        <dbReference type="Proteomes" id="UP000828048"/>
    </source>
</evidence>
<gene>
    <name evidence="1" type="ORF">Vadar_018354</name>
</gene>
<dbReference type="Proteomes" id="UP000828048">
    <property type="component" value="Chromosome 6"/>
</dbReference>
<accession>A0ACB7XB17</accession>
<protein>
    <submittedName>
        <fullName evidence="1">Uncharacterized protein</fullName>
    </submittedName>
</protein>
<evidence type="ECO:0000313" key="1">
    <source>
        <dbReference type="EMBL" id="KAH7837815.1"/>
    </source>
</evidence>
<comment type="caution">
    <text evidence="1">The sequence shown here is derived from an EMBL/GenBank/DDBJ whole genome shotgun (WGS) entry which is preliminary data.</text>
</comment>
<sequence length="252" mass="27873">MQTLMIALGTSPLVPKYHPNPKHSSSVPKLTTYCSSLRKQSRPTLSKTWPLISLSLFGSGFFLGTLIDGIHSSVNLVVYQNGSIDIGPLHTNIWVPPLLGSFYCTVGLIQLLLDEKLSPNPTEGNLGKTLASLIALVIFIEVSAEMYKAGVADNIEAYILFAGAEFIWYFLDKTRLGFALACIVGLVCPLAEIPIMKLFHLWYYPQANVELFGQGLITWTLTCYFAYTPFLINLSRWLKAFIGTENAEENSA</sequence>
<name>A0ACB7XB17_9ERIC</name>